<keyword evidence="4" id="KW-0833">Ubl conjugation pathway</keyword>
<gene>
    <name evidence="10" type="ORF">RDB_LOCUS122159</name>
</gene>
<evidence type="ECO:0000259" key="9">
    <source>
        <dbReference type="Pfam" id="PF12359"/>
    </source>
</evidence>
<dbReference type="GO" id="GO:0004843">
    <property type="term" value="F:cysteine-type deubiquitinase activity"/>
    <property type="evidence" value="ECO:0007669"/>
    <property type="project" value="UniProtKB-EC"/>
</dbReference>
<name>A0A8H3D359_9AGAM</name>
<evidence type="ECO:0000256" key="3">
    <source>
        <dbReference type="ARBA" id="ARBA00022670"/>
    </source>
</evidence>
<dbReference type="PANTHER" id="PTHR13367:SF34">
    <property type="match status" value="1"/>
</dbReference>
<keyword evidence="3" id="KW-0645">Protease</keyword>
<feature type="domain" description="DUF3645" evidence="9">
    <location>
        <begin position="865"/>
        <end position="897"/>
    </location>
</feature>
<dbReference type="InterPro" id="IPR051346">
    <property type="entry name" value="OTU_Deubiquitinase"/>
</dbReference>
<dbReference type="PANTHER" id="PTHR13367">
    <property type="entry name" value="UBIQUITIN THIOESTERASE"/>
    <property type="match status" value="1"/>
</dbReference>
<dbReference type="InterPro" id="IPR027417">
    <property type="entry name" value="P-loop_NTPase"/>
</dbReference>
<feature type="region of interest" description="Disordered" evidence="7">
    <location>
        <begin position="1325"/>
        <end position="1361"/>
    </location>
</feature>
<dbReference type="Pfam" id="PF12359">
    <property type="entry name" value="DUF3645"/>
    <property type="match status" value="1"/>
</dbReference>
<evidence type="ECO:0000256" key="7">
    <source>
        <dbReference type="SAM" id="MobiDB-lite"/>
    </source>
</evidence>
<dbReference type="EC" id="3.4.19.12" evidence="2"/>
<accession>A0A8H3D359</accession>
<dbReference type="Pfam" id="PF12340">
    <property type="entry name" value="DUF3638"/>
    <property type="match status" value="1"/>
</dbReference>
<evidence type="ECO:0000256" key="5">
    <source>
        <dbReference type="ARBA" id="ARBA00022801"/>
    </source>
</evidence>
<evidence type="ECO:0000256" key="1">
    <source>
        <dbReference type="ARBA" id="ARBA00000707"/>
    </source>
</evidence>
<sequence length="1610" mass="182722">MTQTPDNHPNMPLLLTHLGRGHGARFKLRGEREDINKAIEYTNITLTMTPDDDPGLPAYQNWGNPVFKPYNLVSLIESWGILDDPEKRKTLSYRPSWFSISLKSCWLNFYNLLRQQGTSSNKYMLSACLAAVAFGQKLPTDLIPVFLAFATNPIFQRLGPPPRRQFKLRDEYEPIRTRVEGFASEATFTLESSPASGLTRNTDETNSELHQRRVNYYNSNLPNHRSQFVKNLMNQWPRIDPQPSIQLYSPNPDHSMWFNVESCLRSTQDYFSSCIWNIKLKDHLRELQAVLTSSAPSAGTTFTRIHQKPVDLPTTSRVFNHFWHRLNIPGLISSRPAPDQVGIPLSCKFSVSMRTGTPADTYQLKTLFAELDQSTSRLNQQYAIDLEKSRRELDAKPNVSFPRRLSPVTLEALEQTRERCKHNLVCTFQQISLALSPQNDIERIGLIAGTWPRITPRTILQQLTLRNRPYLDLLPKWKNELIGYAQVFAAYQRSHRLMSLAKSENTEEFYKELDLASGESDPGSGDPDWLLVQIDGNFGARAVQRRVAQAMISPSSDSNTVLQLNMGEGKSSVIVPIIASALSDSSRLVRVVVLKPLWRQMFELLVNRLSGLANRRVYYLPFGRHIHVDKGGAQKLRNLYEECMREGGILLTQPEHILSLKLMGIDRLISNKLDDTEGENTLRHLGDWLKSHARDILDESDEILHVRYQRVYTIGEQKPPDNYPDRWTITQQLLSLAATHVERLEGEYPGSLVHKYLRAGQFPTLRIMPDCPLEAGGRVIEAIATDVRNGRLLNLSCDRLPLPVWNNLIELFTKPNLSFSKYESLRHKCDPITWKGLLLVRGLLASGILVFALKHKHYRVDYGLDMSRSLLAVPYRAKDIPSLRAEFGHPDISIVLTCLSYYYHGLTIQQLDLCFELLFKLDNPSLEYQQWVECNNETPEDLKQLNSVNIKDRQQFTKRLVPLFSYNSATIDFFLSSVVFPKGAKEFPQKLATSGWDLAEKKPHITTGFSGTNDNRYLLPASISQVDPVKQLSTNALVLNYLLQPENNGYVCMCDDEGRNLTTKGFLELLILQTPEVRVLLDVGAQMLELQNEALVRCWLSSCLNPGIEAAVYFNDRDELVVLPRNGSPVLLSTSPFAQQLDKCIIYLDDGHTRGTDLKLPRETRALVTLGPKVTKDRPLQGCMRMRKLGHGQSVMFAAPPEIDTQIRNAPPSPIKQDNPIHALDVLRCAMLETCKDLQHHVPHWAQQGIEYTRRHQAEKEYGTNGDISVLREGWVTPEARSLEKMYGVLSPEASQERATLMQRAFEVPELQQGLEDLGVKSLADPSMDEEQEREVDHEVERQEEAHRPPKAQPKKPSIHPGVERLIRTGGVDTAGSGLLPLFHPLHASSPDISNGWSPLLFASSEFLQTIDGSHTDRLSEYMRPVNWIVSAPGGMRVVLSPHEVNEFLPMIRKSSVVRLHVYAPRVSRSMLSFSDLGFFSIPSSPKGYIQMSGLSPAQIQLDLFAGQLYLSGYKEYRLLCTVLGLFAPPDHENLRIEVESDGFVKPENRHLLIRHRPEYSPCKFTETPIPALKDLVGLRRKGMKYLLTHVGKILHSRNLTLEDFRETAK</sequence>
<evidence type="ECO:0000313" key="11">
    <source>
        <dbReference type="Proteomes" id="UP000663853"/>
    </source>
</evidence>
<comment type="catalytic activity">
    <reaction evidence="1">
        <text>Thiol-dependent hydrolysis of ester, thioester, amide, peptide and isopeptide bonds formed by the C-terminal Gly of ubiquitin (a 76-residue protein attached to proteins as an intracellular targeting signal).</text>
        <dbReference type="EC" id="3.4.19.12"/>
    </reaction>
</comment>
<keyword evidence="5" id="KW-0378">Hydrolase</keyword>
<feature type="compositionally biased region" description="Basic and acidic residues" evidence="7">
    <location>
        <begin position="1335"/>
        <end position="1348"/>
    </location>
</feature>
<evidence type="ECO:0000259" key="8">
    <source>
        <dbReference type="Pfam" id="PF12340"/>
    </source>
</evidence>
<organism evidence="10 11">
    <name type="scientific">Rhizoctonia solani</name>
    <dbReference type="NCBI Taxonomy" id="456999"/>
    <lineage>
        <taxon>Eukaryota</taxon>
        <taxon>Fungi</taxon>
        <taxon>Dikarya</taxon>
        <taxon>Basidiomycota</taxon>
        <taxon>Agaricomycotina</taxon>
        <taxon>Agaricomycetes</taxon>
        <taxon>Cantharellales</taxon>
        <taxon>Ceratobasidiaceae</taxon>
        <taxon>Rhizoctonia</taxon>
    </lineage>
</organism>
<evidence type="ECO:0000256" key="2">
    <source>
        <dbReference type="ARBA" id="ARBA00012759"/>
    </source>
</evidence>
<evidence type="ECO:0000256" key="4">
    <source>
        <dbReference type="ARBA" id="ARBA00022786"/>
    </source>
</evidence>
<comment type="caution">
    <text evidence="10">The sequence shown here is derived from an EMBL/GenBank/DDBJ whole genome shotgun (WGS) entry which is preliminary data.</text>
</comment>
<proteinExistence type="predicted"/>
<keyword evidence="6" id="KW-0788">Thiol protease</keyword>
<dbReference type="InterPro" id="IPR022105">
    <property type="entry name" value="DUF3645"/>
</dbReference>
<dbReference type="EMBL" id="CAJMXA010003617">
    <property type="protein sequence ID" value="CAE6507523.1"/>
    <property type="molecule type" value="Genomic_DNA"/>
</dbReference>
<dbReference type="Proteomes" id="UP000663853">
    <property type="component" value="Unassembled WGS sequence"/>
</dbReference>
<feature type="compositionally biased region" description="Basic residues" evidence="7">
    <location>
        <begin position="1349"/>
        <end position="1358"/>
    </location>
</feature>
<dbReference type="InterPro" id="IPR022099">
    <property type="entry name" value="DUF3638"/>
</dbReference>
<evidence type="ECO:0000313" key="10">
    <source>
        <dbReference type="EMBL" id="CAE6507523.1"/>
    </source>
</evidence>
<dbReference type="SUPFAM" id="SSF52540">
    <property type="entry name" value="P-loop containing nucleoside triphosphate hydrolases"/>
    <property type="match status" value="1"/>
</dbReference>
<feature type="domain" description="DUF3638" evidence="8">
    <location>
        <begin position="526"/>
        <end position="744"/>
    </location>
</feature>
<dbReference type="GO" id="GO:0006508">
    <property type="term" value="P:proteolysis"/>
    <property type="evidence" value="ECO:0007669"/>
    <property type="project" value="UniProtKB-KW"/>
</dbReference>
<reference evidence="10" key="1">
    <citation type="submission" date="2021-01" db="EMBL/GenBank/DDBJ databases">
        <authorList>
            <person name="Kaushik A."/>
        </authorList>
    </citation>
    <scope>NUCLEOTIDE SEQUENCE</scope>
    <source>
        <strain evidence="10">AG6-10EEA</strain>
    </source>
</reference>
<protein>
    <recommendedName>
        <fullName evidence="2">ubiquitinyl hydrolase 1</fullName>
        <ecNumber evidence="2">3.4.19.12</ecNumber>
    </recommendedName>
</protein>
<evidence type="ECO:0000256" key="6">
    <source>
        <dbReference type="ARBA" id="ARBA00022807"/>
    </source>
</evidence>